<comment type="caution">
    <text evidence="1">The sequence shown here is derived from an EMBL/GenBank/DDBJ whole genome shotgun (WGS) entry which is preliminary data.</text>
</comment>
<dbReference type="GO" id="GO:0005737">
    <property type="term" value="C:cytoplasm"/>
    <property type="evidence" value="ECO:0007669"/>
    <property type="project" value="TreeGrafter"/>
</dbReference>
<keyword evidence="2" id="KW-1185">Reference proteome</keyword>
<proteinExistence type="predicted"/>
<accession>A0AA47MEC5</accession>
<organism evidence="1 2">
    <name type="scientific">Merluccius polli</name>
    <name type="common">Benguela hake</name>
    <name type="synonym">Merluccius cadenati</name>
    <dbReference type="NCBI Taxonomy" id="89951"/>
    <lineage>
        <taxon>Eukaryota</taxon>
        <taxon>Metazoa</taxon>
        <taxon>Chordata</taxon>
        <taxon>Craniata</taxon>
        <taxon>Vertebrata</taxon>
        <taxon>Euteleostomi</taxon>
        <taxon>Actinopterygii</taxon>
        <taxon>Neopterygii</taxon>
        <taxon>Teleostei</taxon>
        <taxon>Neoteleostei</taxon>
        <taxon>Acanthomorphata</taxon>
        <taxon>Zeiogadaria</taxon>
        <taxon>Gadariae</taxon>
        <taxon>Gadiformes</taxon>
        <taxon>Gadoidei</taxon>
        <taxon>Merlucciidae</taxon>
        <taxon>Merluccius</taxon>
    </lineage>
</organism>
<dbReference type="AlphaFoldDB" id="A0AA47MEC5"/>
<sequence>MTSVDQISDVVQKWRDTPDGGWEPEDHQLFLDLGYSCLAQGDGAQLLSFLQDVKNQEIVMSMGCGLLEPLANEMIKKETSLVHCKLAMTHLTMTCRPNELLCGLLKLIDDIDVSAIADTIIALAPHLQTVLLRVGEGRAASLGLALSSIQKQLSLLPVPYTKQLEESDQYGLCRSCSALIDFVKPFMVEVKGKDDKKSSTCIEDQELNDVLLKFCMRSLREPLFQAQLDPSRKSPLWFFAAEIMVILASLQKPLADILLYVPQRRSTMVETQSDECRASIAYLLFVQLIGIDYFPVVFRFILQCNMEYINLLLSRQELYARSLDSVEDGSLTVDLLELKMFYSVPQNLRQILIECPSRQLRERGLLVLQLFINKLNSQAKHRFFRCMLKTSQHSGIQGYIIKNIKKQVEFSMKPGNENDWFLGVEFISLLEQALSLPQGAETYLLQNMDRVMEGLNLLRYLFIRDREWKSNSSVWEGLCRIKDDHLKMMRVCITMSRTYYINEAKTLREDYKLKAKEARAAARSTQLVKDLNVKHDKMADMSPEVHYQVLQNALVTFDLMESLIFRIDEITDEKAKREN</sequence>
<dbReference type="Pfam" id="PF08568">
    <property type="entry name" value="Kinetochor_Ybp2"/>
    <property type="match status" value="2"/>
</dbReference>
<protein>
    <submittedName>
        <fullName evidence="1">Glomulin</fullName>
    </submittedName>
</protein>
<gene>
    <name evidence="1" type="primary">GLMN_0</name>
    <name evidence="1" type="ORF">N1851_024805</name>
</gene>
<dbReference type="InterPro" id="IPR013877">
    <property type="entry name" value="YAP-bd/ALF4/Glomulin"/>
</dbReference>
<reference evidence="1" key="1">
    <citation type="journal article" date="2023" name="Front. Mar. Sci.">
        <title>A new Merluccius polli reference genome to investigate the effects of global change in West African waters.</title>
        <authorList>
            <person name="Mateo J.L."/>
            <person name="Blanco-Fernandez C."/>
            <person name="Garcia-Vazquez E."/>
            <person name="Machado-Schiaffino G."/>
        </authorList>
    </citation>
    <scope>NUCLEOTIDE SEQUENCE</scope>
    <source>
        <strain evidence="1">C29</strain>
        <tissue evidence="1">Fin</tissue>
    </source>
</reference>
<dbReference type="PANTHER" id="PTHR15430">
    <property type="entry name" value="GLOMULIN"/>
    <property type="match status" value="1"/>
</dbReference>
<evidence type="ECO:0000313" key="2">
    <source>
        <dbReference type="Proteomes" id="UP001174136"/>
    </source>
</evidence>
<dbReference type="PANTHER" id="PTHR15430:SF1">
    <property type="entry name" value="GLOMULIN"/>
    <property type="match status" value="1"/>
</dbReference>
<dbReference type="InterPro" id="IPR019516">
    <property type="entry name" value="Glomulin/ALF4"/>
</dbReference>
<name>A0AA47MEC5_MERPO</name>
<dbReference type="EMBL" id="JAOPHQ010004587">
    <property type="protein sequence ID" value="KAK0138660.1"/>
    <property type="molecule type" value="Genomic_DNA"/>
</dbReference>
<dbReference type="Proteomes" id="UP001174136">
    <property type="component" value="Unassembled WGS sequence"/>
</dbReference>
<dbReference type="GO" id="GO:0055105">
    <property type="term" value="F:ubiquitin-protein transferase inhibitor activity"/>
    <property type="evidence" value="ECO:0007669"/>
    <property type="project" value="TreeGrafter"/>
</dbReference>
<evidence type="ECO:0000313" key="1">
    <source>
        <dbReference type="EMBL" id="KAK0138660.1"/>
    </source>
</evidence>